<accession>A0ABU0ZYF3</accession>
<evidence type="ECO:0000313" key="3">
    <source>
        <dbReference type="EMBL" id="MDQ7911002.1"/>
    </source>
</evidence>
<gene>
    <name evidence="3" type="ORF">RB614_41595</name>
</gene>
<feature type="compositionally biased region" description="Low complexity" evidence="1">
    <location>
        <begin position="26"/>
        <end position="36"/>
    </location>
</feature>
<dbReference type="RefSeq" id="WP_308718236.1">
    <property type="nucleotide sequence ID" value="NZ_JAVHUY010000067.1"/>
</dbReference>
<name>A0ABU0ZYF3_9ACTN</name>
<reference evidence="3 4" key="1">
    <citation type="submission" date="2023-08" db="EMBL/GenBank/DDBJ databases">
        <title>Phytohabitans sansha sp. nov., isolated from marine sediment.</title>
        <authorList>
            <person name="Zhao Y."/>
            <person name="Yi K."/>
        </authorList>
    </citation>
    <scope>NUCLEOTIDE SEQUENCE [LARGE SCALE GENOMIC DNA]</scope>
    <source>
        <strain evidence="3 4">ZYX-F-186</strain>
    </source>
</reference>
<feature type="region of interest" description="Disordered" evidence="1">
    <location>
        <begin position="1"/>
        <end position="71"/>
    </location>
</feature>
<comment type="caution">
    <text evidence="3">The sequence shown here is derived from an EMBL/GenBank/DDBJ whole genome shotgun (WGS) entry which is preliminary data.</text>
</comment>
<feature type="compositionally biased region" description="Polar residues" evidence="1">
    <location>
        <begin position="1"/>
        <end position="16"/>
    </location>
</feature>
<dbReference type="Pfam" id="PF13529">
    <property type="entry name" value="Peptidase_C39_2"/>
    <property type="match status" value="1"/>
</dbReference>
<feature type="domain" description="Peptidase C39-like" evidence="2">
    <location>
        <begin position="77"/>
        <end position="215"/>
    </location>
</feature>
<feature type="compositionally biased region" description="Low complexity" evidence="1">
    <location>
        <begin position="48"/>
        <end position="71"/>
    </location>
</feature>
<dbReference type="Proteomes" id="UP001230908">
    <property type="component" value="Unassembled WGS sequence"/>
</dbReference>
<evidence type="ECO:0000313" key="4">
    <source>
        <dbReference type="Proteomes" id="UP001230908"/>
    </source>
</evidence>
<protein>
    <submittedName>
        <fullName evidence="3">C39 family peptidase</fullName>
    </submittedName>
</protein>
<dbReference type="Gene3D" id="3.90.70.10">
    <property type="entry name" value="Cysteine proteinases"/>
    <property type="match status" value="1"/>
</dbReference>
<dbReference type="SUPFAM" id="SSF54001">
    <property type="entry name" value="Cysteine proteinases"/>
    <property type="match status" value="1"/>
</dbReference>
<dbReference type="InterPro" id="IPR038765">
    <property type="entry name" value="Papain-like_cys_pep_sf"/>
</dbReference>
<dbReference type="InterPro" id="IPR039564">
    <property type="entry name" value="Peptidase_C39-like"/>
</dbReference>
<sequence>MAATTTGALMKSSSDAPSVAGRQIPAAAQVTAATQTPKAETAKPSPPAAARQPATPAAKPSSPTPTRAAAPPAAKTLDYTYQGQPNSYWCGPAATRIALSARRLLPSQDALAAQLNTTINGTDSAEDTTRVLNNLTKSGFYRTREIPGEVATPAEMDRLQADAVRAISNGYAIVANVVGGATIADGRQLDWPGGHYITVVGYADEGRILKIADPANPTVSSYSIGTIEMANWIAQRGYSG</sequence>
<organism evidence="3 4">
    <name type="scientific">Phytohabitans maris</name>
    <dbReference type="NCBI Taxonomy" id="3071409"/>
    <lineage>
        <taxon>Bacteria</taxon>
        <taxon>Bacillati</taxon>
        <taxon>Actinomycetota</taxon>
        <taxon>Actinomycetes</taxon>
        <taxon>Micromonosporales</taxon>
        <taxon>Micromonosporaceae</taxon>
    </lineage>
</organism>
<dbReference type="EMBL" id="JAVHUY010000067">
    <property type="protein sequence ID" value="MDQ7911002.1"/>
    <property type="molecule type" value="Genomic_DNA"/>
</dbReference>
<evidence type="ECO:0000259" key="2">
    <source>
        <dbReference type="Pfam" id="PF13529"/>
    </source>
</evidence>
<evidence type="ECO:0000256" key="1">
    <source>
        <dbReference type="SAM" id="MobiDB-lite"/>
    </source>
</evidence>
<proteinExistence type="predicted"/>
<keyword evidence="4" id="KW-1185">Reference proteome</keyword>